<accession>A0A512NL44</accession>
<dbReference type="AlphaFoldDB" id="A0A512NL44"/>
<dbReference type="EMBL" id="BKAJ01000136">
    <property type="protein sequence ID" value="GEP59654.1"/>
    <property type="molecule type" value="Genomic_DNA"/>
</dbReference>
<keyword evidence="3" id="KW-1185">Reference proteome</keyword>
<sequence length="381" mass="39298">MVTALIRKANLSLPELKSNPARWKDVADAGLLEVDIQCDRYLAALFTFEREQRAGRQILTAAGAGTAAFLGLTGAAGATVAIVAAAFGLAANVFDAGAGSVLFTVSPAAVRAVAVRGRQAFLAGIDRKQITSRPLMMIAVQGYLAQCTPAAIEANIDNAATGAPSVSNIDTALKAAALAAPSASILQNPTIFITAPVAGPAKPADVKTPDKPGNVTAAESEFIRTKADARRVQTALGTTADGDLGPAGATPPGETRLAISEYNTGLLRRDKATGVGRDVMDGKEAIYTNLAASGALATGGFKSPFERALMGNRLDCVSVRPAIRSVHGPVPSPDASDEECVKILREAIVKRRGDPSMPKPMGPADALDSALFDKGPPSRFQ</sequence>
<evidence type="ECO:0000313" key="3">
    <source>
        <dbReference type="Proteomes" id="UP000321058"/>
    </source>
</evidence>
<evidence type="ECO:0000313" key="2">
    <source>
        <dbReference type="EMBL" id="GEP59654.1"/>
    </source>
</evidence>
<dbReference type="Proteomes" id="UP000321058">
    <property type="component" value="Unassembled WGS sequence"/>
</dbReference>
<protein>
    <submittedName>
        <fullName evidence="2">Uncharacterized protein</fullName>
    </submittedName>
</protein>
<organism evidence="2 3">
    <name type="scientific">Reyranella soli</name>
    <dbReference type="NCBI Taxonomy" id="1230389"/>
    <lineage>
        <taxon>Bacteria</taxon>
        <taxon>Pseudomonadati</taxon>
        <taxon>Pseudomonadota</taxon>
        <taxon>Alphaproteobacteria</taxon>
        <taxon>Hyphomicrobiales</taxon>
        <taxon>Reyranellaceae</taxon>
        <taxon>Reyranella</taxon>
    </lineage>
</organism>
<reference evidence="2 3" key="1">
    <citation type="submission" date="2019-07" db="EMBL/GenBank/DDBJ databases">
        <title>Whole genome shotgun sequence of Reyranella soli NBRC 108950.</title>
        <authorList>
            <person name="Hosoyama A."/>
            <person name="Uohara A."/>
            <person name="Ohji S."/>
            <person name="Ichikawa N."/>
        </authorList>
    </citation>
    <scope>NUCLEOTIDE SEQUENCE [LARGE SCALE GENOMIC DNA]</scope>
    <source>
        <strain evidence="2 3">NBRC 108950</strain>
    </source>
</reference>
<comment type="caution">
    <text evidence="2">The sequence shown here is derived from an EMBL/GenBank/DDBJ whole genome shotgun (WGS) entry which is preliminary data.</text>
</comment>
<proteinExistence type="predicted"/>
<feature type="region of interest" description="Disordered" evidence="1">
    <location>
        <begin position="351"/>
        <end position="381"/>
    </location>
</feature>
<name>A0A512NL44_9HYPH</name>
<gene>
    <name evidence="2" type="ORF">RSO01_68200</name>
</gene>
<evidence type="ECO:0000256" key="1">
    <source>
        <dbReference type="SAM" id="MobiDB-lite"/>
    </source>
</evidence>